<dbReference type="Proteomes" id="UP000248272">
    <property type="component" value="Unassembled WGS sequence"/>
</dbReference>
<sequence>MKWQRIVFSQLYLEPSRNGIYKSQENHGTGIKIINMGELFGYDFIADQPMKRISMTDSEIDRFCLQNGDLLFGRRSLVESGAGKCSLIDNLIEKTTFESSIIRVRLDPNLALPKFYYYWFKSLRGSGAIRAIVTGTNVKGIKGSDLKNITVDYPSIITQQKIADILSKYDDLIENNRRRIDLLERSARLLYKEWFVRLRFPGHEHTPIIDGIPEGWEKRPLSQICYDVRDSIKPQDLSPDMAYIGLEHMPRRSIALSEWGNAEDLQSNKFKFKKDDIIFGKIRPYFHKVGVACIDGVTSSDAIVIRSYNPQMYYYCLMLVSSDRFISITSQTVKEGSKMPRANWEFLLKNKFLVPSDALLKIFADTITPIIEQIKLLVIQIQKLKQARDILLPKLMNGEIEV</sequence>
<dbReference type="InterPro" id="IPR000055">
    <property type="entry name" value="Restrct_endonuc_typeI_TRD"/>
</dbReference>
<dbReference type="GO" id="GO:0009307">
    <property type="term" value="P:DNA restriction-modification system"/>
    <property type="evidence" value="ECO:0007669"/>
    <property type="project" value="UniProtKB-KW"/>
</dbReference>
<dbReference type="PANTHER" id="PTHR30408:SF13">
    <property type="entry name" value="TYPE I RESTRICTION ENZYME HINDI SPECIFICITY SUBUNIT"/>
    <property type="match status" value="1"/>
</dbReference>
<evidence type="ECO:0000256" key="3">
    <source>
        <dbReference type="ARBA" id="ARBA00023125"/>
    </source>
</evidence>
<dbReference type="InterPro" id="IPR044946">
    <property type="entry name" value="Restrct_endonuc_typeI_TRD_sf"/>
</dbReference>
<reference evidence="5 6" key="1">
    <citation type="journal article" date="2018" name="Front. Microbiol.">
        <title>Adaptation of the Freshwater Bloom-Forming Cyanobacterium Microcystis aeruginosa to Brackish Water Is Driven by Recent Horizontal Transfer of Sucrose Genes.</title>
        <authorList>
            <person name="Tanabe Y."/>
            <person name="Hodoki Y."/>
            <person name="Sano T."/>
            <person name="Tada K."/>
            <person name="Watanabe M.M."/>
        </authorList>
    </citation>
    <scope>NUCLEOTIDE SEQUENCE [LARGE SCALE GENOMIC DNA]</scope>
    <source>
        <strain evidence="5 6">Sj</strain>
    </source>
</reference>
<dbReference type="SUPFAM" id="SSF116734">
    <property type="entry name" value="DNA methylase specificity domain"/>
    <property type="match status" value="2"/>
</dbReference>
<dbReference type="PANTHER" id="PTHR30408">
    <property type="entry name" value="TYPE-1 RESTRICTION ENZYME ECOKI SPECIFICITY PROTEIN"/>
    <property type="match status" value="1"/>
</dbReference>
<comment type="similarity">
    <text evidence="1">Belongs to the type-I restriction system S methylase family.</text>
</comment>
<keyword evidence="3" id="KW-0238">DNA-binding</keyword>
<dbReference type="EMBL" id="BDSG01000053">
    <property type="protein sequence ID" value="GBL10908.1"/>
    <property type="molecule type" value="Genomic_DNA"/>
</dbReference>
<evidence type="ECO:0000256" key="1">
    <source>
        <dbReference type="ARBA" id="ARBA00010923"/>
    </source>
</evidence>
<comment type="caution">
    <text evidence="5">The sequence shown here is derived from an EMBL/GenBank/DDBJ whole genome shotgun (WGS) entry which is preliminary data.</text>
</comment>
<dbReference type="Gene3D" id="3.90.220.20">
    <property type="entry name" value="DNA methylase specificity domains"/>
    <property type="match status" value="2"/>
</dbReference>
<name>A0A2Z6UYH0_MICAE</name>
<evidence type="ECO:0000313" key="5">
    <source>
        <dbReference type="EMBL" id="GBL10908.1"/>
    </source>
</evidence>
<evidence type="ECO:0000313" key="6">
    <source>
        <dbReference type="Proteomes" id="UP000248272"/>
    </source>
</evidence>
<dbReference type="CDD" id="cd17517">
    <property type="entry name" value="RMtype1_S_EcoKI_StySPI-TRD2-CR2_like"/>
    <property type="match status" value="1"/>
</dbReference>
<gene>
    <name evidence="5" type="primary">hsdS_4</name>
    <name evidence="5" type="ORF">MSj_02404</name>
</gene>
<protein>
    <submittedName>
        <fullName evidence="5">Type-1 restriction enzyme EcoKI specificity protein</fullName>
    </submittedName>
</protein>
<evidence type="ECO:0000256" key="2">
    <source>
        <dbReference type="ARBA" id="ARBA00022747"/>
    </source>
</evidence>
<organism evidence="5 6">
    <name type="scientific">Microcystis aeruginosa Sj</name>
    <dbReference type="NCBI Taxonomy" id="1979544"/>
    <lineage>
        <taxon>Bacteria</taxon>
        <taxon>Bacillati</taxon>
        <taxon>Cyanobacteriota</taxon>
        <taxon>Cyanophyceae</taxon>
        <taxon>Oscillatoriophycideae</taxon>
        <taxon>Chroococcales</taxon>
        <taxon>Microcystaceae</taxon>
        <taxon>Microcystis</taxon>
    </lineage>
</organism>
<keyword evidence="2" id="KW-0680">Restriction system</keyword>
<evidence type="ECO:0000259" key="4">
    <source>
        <dbReference type="Pfam" id="PF01420"/>
    </source>
</evidence>
<dbReference type="Pfam" id="PF01420">
    <property type="entry name" value="Methylase_S"/>
    <property type="match status" value="1"/>
</dbReference>
<proteinExistence type="inferred from homology"/>
<feature type="domain" description="Type I restriction modification DNA specificity" evidence="4">
    <location>
        <begin position="24"/>
        <end position="185"/>
    </location>
</feature>
<dbReference type="AlphaFoldDB" id="A0A2Z6UYH0"/>
<dbReference type="RefSeq" id="WP_110579320.1">
    <property type="nucleotide sequence ID" value="NZ_BDSG01000053.1"/>
</dbReference>
<dbReference type="GO" id="GO:0003677">
    <property type="term" value="F:DNA binding"/>
    <property type="evidence" value="ECO:0007669"/>
    <property type="project" value="UniProtKB-KW"/>
</dbReference>
<accession>A0A2Z6UYH0</accession>
<dbReference type="InterPro" id="IPR052021">
    <property type="entry name" value="Type-I_RS_S_subunit"/>
</dbReference>